<keyword evidence="8" id="KW-0843">Virulence</keyword>
<keyword evidence="3 11" id="KW-0597">Phosphoprotein</keyword>
<keyword evidence="5" id="KW-0732">Signal</keyword>
<dbReference type="Gene3D" id="1.10.287.130">
    <property type="match status" value="1"/>
</dbReference>
<feature type="domain" description="Histidine kinase" evidence="12">
    <location>
        <begin position="297"/>
        <end position="518"/>
    </location>
</feature>
<evidence type="ECO:0000256" key="11">
    <source>
        <dbReference type="PROSITE-ProRule" id="PRU00169"/>
    </source>
</evidence>
<dbReference type="InterPro" id="IPR003594">
    <property type="entry name" value="HATPase_dom"/>
</dbReference>
<dbReference type="PROSITE" id="PS50109">
    <property type="entry name" value="HIS_KIN"/>
    <property type="match status" value="1"/>
</dbReference>
<dbReference type="SMART" id="SM00388">
    <property type="entry name" value="HisKA"/>
    <property type="match status" value="1"/>
</dbReference>
<dbReference type="InterPro" id="IPR011006">
    <property type="entry name" value="CheY-like_superfamily"/>
</dbReference>
<dbReference type="SUPFAM" id="SSF47384">
    <property type="entry name" value="Homodimeric domain of signal transducing histidine kinase"/>
    <property type="match status" value="1"/>
</dbReference>
<evidence type="ECO:0000313" key="16">
    <source>
        <dbReference type="EMBL" id="MBC5767655.1"/>
    </source>
</evidence>
<protein>
    <recommendedName>
        <fullName evidence="10">Virulence sensor protein BvgS</fullName>
        <ecNumber evidence="2">2.7.13.3</ecNumber>
    </recommendedName>
</protein>
<evidence type="ECO:0000259" key="15">
    <source>
        <dbReference type="PROSITE" id="PS50113"/>
    </source>
</evidence>
<gene>
    <name evidence="16" type="ORF">H8R02_24530</name>
</gene>
<evidence type="ECO:0000256" key="5">
    <source>
        <dbReference type="ARBA" id="ARBA00022729"/>
    </source>
</evidence>
<comment type="catalytic activity">
    <reaction evidence="1">
        <text>ATP + protein L-histidine = ADP + protein N-phospho-L-histidine.</text>
        <dbReference type="EC" id="2.7.13.3"/>
    </reaction>
</comment>
<evidence type="ECO:0000256" key="4">
    <source>
        <dbReference type="ARBA" id="ARBA00022679"/>
    </source>
</evidence>
<evidence type="ECO:0000256" key="10">
    <source>
        <dbReference type="ARBA" id="ARBA00070152"/>
    </source>
</evidence>
<evidence type="ECO:0000256" key="2">
    <source>
        <dbReference type="ARBA" id="ARBA00012438"/>
    </source>
</evidence>
<dbReference type="InterPro" id="IPR013767">
    <property type="entry name" value="PAS_fold"/>
</dbReference>
<dbReference type="SMART" id="SM00448">
    <property type="entry name" value="REC"/>
    <property type="match status" value="1"/>
</dbReference>
<dbReference type="AlphaFoldDB" id="A0A923MBL1"/>
<dbReference type="InterPro" id="IPR036097">
    <property type="entry name" value="HisK_dim/P_sf"/>
</dbReference>
<dbReference type="PROSITE" id="PS50113">
    <property type="entry name" value="PAC"/>
    <property type="match status" value="1"/>
</dbReference>
<dbReference type="SUPFAM" id="SSF55785">
    <property type="entry name" value="PYP-like sensor domain (PAS domain)"/>
    <property type="match status" value="2"/>
</dbReference>
<dbReference type="InterPro" id="IPR013656">
    <property type="entry name" value="PAS_4"/>
</dbReference>
<name>A0A923MBL1_9BURK</name>
<dbReference type="InterPro" id="IPR003661">
    <property type="entry name" value="HisK_dim/P_dom"/>
</dbReference>
<feature type="domain" description="PAS" evidence="14">
    <location>
        <begin position="157"/>
        <end position="227"/>
    </location>
</feature>
<dbReference type="Pfam" id="PF02518">
    <property type="entry name" value="HATPase_c"/>
    <property type="match status" value="1"/>
</dbReference>
<dbReference type="InterPro" id="IPR000014">
    <property type="entry name" value="PAS"/>
</dbReference>
<evidence type="ECO:0000256" key="3">
    <source>
        <dbReference type="ARBA" id="ARBA00022553"/>
    </source>
</evidence>
<dbReference type="Pfam" id="PF00072">
    <property type="entry name" value="Response_reg"/>
    <property type="match status" value="1"/>
</dbReference>
<evidence type="ECO:0000259" key="13">
    <source>
        <dbReference type="PROSITE" id="PS50110"/>
    </source>
</evidence>
<dbReference type="EC" id="2.7.13.3" evidence="2"/>
<dbReference type="Pfam" id="PF00512">
    <property type="entry name" value="HisKA"/>
    <property type="match status" value="1"/>
</dbReference>
<dbReference type="GO" id="GO:0006355">
    <property type="term" value="P:regulation of DNA-templated transcription"/>
    <property type="evidence" value="ECO:0007669"/>
    <property type="project" value="InterPro"/>
</dbReference>
<dbReference type="Gene3D" id="3.40.50.2300">
    <property type="match status" value="1"/>
</dbReference>
<organism evidence="16 17">
    <name type="scientific">Ramlibacter albus</name>
    <dbReference type="NCBI Taxonomy" id="2079448"/>
    <lineage>
        <taxon>Bacteria</taxon>
        <taxon>Pseudomonadati</taxon>
        <taxon>Pseudomonadota</taxon>
        <taxon>Betaproteobacteria</taxon>
        <taxon>Burkholderiales</taxon>
        <taxon>Comamonadaceae</taxon>
        <taxon>Ramlibacter</taxon>
    </lineage>
</organism>
<dbReference type="Gene3D" id="3.30.565.10">
    <property type="entry name" value="Histidine kinase-like ATPase, C-terminal domain"/>
    <property type="match status" value="1"/>
</dbReference>
<keyword evidence="7" id="KW-0902">Two-component regulatory system</keyword>
<dbReference type="RefSeq" id="WP_187084147.1">
    <property type="nucleotide sequence ID" value="NZ_JACORU010000012.1"/>
</dbReference>
<dbReference type="InterPro" id="IPR005467">
    <property type="entry name" value="His_kinase_dom"/>
</dbReference>
<dbReference type="GO" id="GO:0005886">
    <property type="term" value="C:plasma membrane"/>
    <property type="evidence" value="ECO:0007669"/>
    <property type="project" value="TreeGrafter"/>
</dbReference>
<dbReference type="InterPro" id="IPR001610">
    <property type="entry name" value="PAC"/>
</dbReference>
<evidence type="ECO:0000313" key="17">
    <source>
        <dbReference type="Proteomes" id="UP000596827"/>
    </source>
</evidence>
<keyword evidence="6" id="KW-0418">Kinase</keyword>
<dbReference type="SUPFAM" id="SSF52172">
    <property type="entry name" value="CheY-like"/>
    <property type="match status" value="1"/>
</dbReference>
<dbReference type="NCBIfam" id="TIGR00229">
    <property type="entry name" value="sensory_box"/>
    <property type="match status" value="2"/>
</dbReference>
<dbReference type="CDD" id="cd00130">
    <property type="entry name" value="PAS"/>
    <property type="match status" value="2"/>
</dbReference>
<dbReference type="CDD" id="cd00082">
    <property type="entry name" value="HisKA"/>
    <property type="match status" value="1"/>
</dbReference>
<dbReference type="InterPro" id="IPR035965">
    <property type="entry name" value="PAS-like_dom_sf"/>
</dbReference>
<dbReference type="Pfam" id="PF00989">
    <property type="entry name" value="PAS"/>
    <property type="match status" value="1"/>
</dbReference>
<keyword evidence="4" id="KW-0808">Transferase</keyword>
<evidence type="ECO:0000256" key="7">
    <source>
        <dbReference type="ARBA" id="ARBA00023012"/>
    </source>
</evidence>
<dbReference type="PROSITE" id="PS50112">
    <property type="entry name" value="PAS"/>
    <property type="match status" value="1"/>
</dbReference>
<dbReference type="PANTHER" id="PTHR43047">
    <property type="entry name" value="TWO-COMPONENT HISTIDINE PROTEIN KINASE"/>
    <property type="match status" value="1"/>
</dbReference>
<sequence length="674" mass="72528">MNMSQTNNEAAENPCGCPLAVGAAAAQCGPTQALEFAQRVIDNAPPMLWVDGESCAIRYANRAACSFLGRPRDELLRMTMDDIDGACSSQLHAELQARLLEEGNAACFESRIGTGAARPVDVEFTVFLTRQGGRRVFVVNLRDMTAQHTAEAERDRRGAALEALINSASDLVFFKDRKGRVVLCNPAFAATFGRTAQAMVGLVAADFHAPEVALVVDERDRRCLDTGAPQESQLWVRKADGTEVLLHTVVTPVAVKDGGTIGIVGIARDVTRQTKEKERALREAQETVDAKSQFMANMSHEIRTPLNAVIGLAHLLQRTPLDAGQSDFVGKIQAAGRHLLGVVNDILDFSRAEAGMMPIDPQPFRLRDLLGEVRAMTAPAAESKGLRFVVDVAADVPAAMTGDVQRLRQALLNLVGNALKFTHHGQVLVRVSLREQAGTGYLVLFEVIDTGIGIRPEHMDGLFTSFSQADGTTTRAYGGAGLGLAITRKLAQAMHGDAGASSVHGKGSTFWFTARLGPAREIPTSGAAAQAAPAVRQATRVLVVDDNEINRLIAAEILADAGMSVDTATHGGQALDMIAQDPYDLVLMDVQMPVMDGIETTRRIRSAPGARHLPVVAMTANVLEEERRECTEAGMDGFVGKPFEPHELVRVAREALETARTRRQREEALPSLDA</sequence>
<dbReference type="SMART" id="SM00091">
    <property type="entry name" value="PAS"/>
    <property type="match status" value="2"/>
</dbReference>
<accession>A0A923MBL1</accession>
<dbReference type="PRINTS" id="PR00344">
    <property type="entry name" value="BCTRLSENSOR"/>
</dbReference>
<evidence type="ECO:0000256" key="9">
    <source>
        <dbReference type="ARBA" id="ARBA00058004"/>
    </source>
</evidence>
<dbReference type="GO" id="GO:0000155">
    <property type="term" value="F:phosphorelay sensor kinase activity"/>
    <property type="evidence" value="ECO:0007669"/>
    <property type="project" value="InterPro"/>
</dbReference>
<evidence type="ECO:0000256" key="8">
    <source>
        <dbReference type="ARBA" id="ARBA00023026"/>
    </source>
</evidence>
<proteinExistence type="predicted"/>
<dbReference type="InterPro" id="IPR000700">
    <property type="entry name" value="PAS-assoc_C"/>
</dbReference>
<dbReference type="InterPro" id="IPR036890">
    <property type="entry name" value="HATPase_C_sf"/>
</dbReference>
<dbReference type="InterPro" id="IPR004358">
    <property type="entry name" value="Sig_transdc_His_kin-like_C"/>
</dbReference>
<comment type="caution">
    <text evidence="16">The sequence shown here is derived from an EMBL/GenBank/DDBJ whole genome shotgun (WGS) entry which is preliminary data.</text>
</comment>
<dbReference type="CDD" id="cd17546">
    <property type="entry name" value="REC_hyHK_CKI1_RcsC-like"/>
    <property type="match status" value="1"/>
</dbReference>
<dbReference type="PANTHER" id="PTHR43047:SF72">
    <property type="entry name" value="OSMOSENSING HISTIDINE PROTEIN KINASE SLN1"/>
    <property type="match status" value="1"/>
</dbReference>
<evidence type="ECO:0000259" key="14">
    <source>
        <dbReference type="PROSITE" id="PS50112"/>
    </source>
</evidence>
<feature type="domain" description="PAC" evidence="15">
    <location>
        <begin position="230"/>
        <end position="282"/>
    </location>
</feature>
<feature type="domain" description="Response regulatory" evidence="13">
    <location>
        <begin position="540"/>
        <end position="656"/>
    </location>
</feature>
<dbReference type="PROSITE" id="PS50110">
    <property type="entry name" value="RESPONSE_REGULATORY"/>
    <property type="match status" value="1"/>
</dbReference>
<evidence type="ECO:0000256" key="1">
    <source>
        <dbReference type="ARBA" id="ARBA00000085"/>
    </source>
</evidence>
<comment type="function">
    <text evidence="9">Member of the two-component regulatory system BvgS/BvgA. Phosphorylates BvgA via a four-step phosphorelay in response to environmental signals.</text>
</comment>
<dbReference type="SMART" id="SM00086">
    <property type="entry name" value="PAC"/>
    <property type="match status" value="2"/>
</dbReference>
<feature type="modified residue" description="4-aspartylphosphate" evidence="11">
    <location>
        <position position="589"/>
    </location>
</feature>
<dbReference type="Gene3D" id="3.30.450.20">
    <property type="entry name" value="PAS domain"/>
    <property type="match status" value="2"/>
</dbReference>
<dbReference type="FunFam" id="3.30.565.10:FF:000010">
    <property type="entry name" value="Sensor histidine kinase RcsC"/>
    <property type="match status" value="1"/>
</dbReference>
<dbReference type="SMART" id="SM00387">
    <property type="entry name" value="HATPase_c"/>
    <property type="match status" value="1"/>
</dbReference>
<dbReference type="Pfam" id="PF08448">
    <property type="entry name" value="PAS_4"/>
    <property type="match status" value="1"/>
</dbReference>
<evidence type="ECO:0000256" key="6">
    <source>
        <dbReference type="ARBA" id="ARBA00022777"/>
    </source>
</evidence>
<dbReference type="InterPro" id="IPR001789">
    <property type="entry name" value="Sig_transdc_resp-reg_receiver"/>
</dbReference>
<dbReference type="SUPFAM" id="SSF55874">
    <property type="entry name" value="ATPase domain of HSP90 chaperone/DNA topoisomerase II/histidine kinase"/>
    <property type="match status" value="1"/>
</dbReference>
<dbReference type="GO" id="GO:0009927">
    <property type="term" value="F:histidine phosphotransfer kinase activity"/>
    <property type="evidence" value="ECO:0007669"/>
    <property type="project" value="TreeGrafter"/>
</dbReference>
<reference evidence="16" key="1">
    <citation type="submission" date="2020-08" db="EMBL/GenBank/DDBJ databases">
        <title>Ramlibacter sp. GTP1 16S ribosomal RNA gene genome sequencing and assembly.</title>
        <authorList>
            <person name="Kang M."/>
        </authorList>
    </citation>
    <scope>NUCLEOTIDE SEQUENCE</scope>
    <source>
        <strain evidence="16">GTP1</strain>
    </source>
</reference>
<evidence type="ECO:0000259" key="12">
    <source>
        <dbReference type="PROSITE" id="PS50109"/>
    </source>
</evidence>
<keyword evidence="17" id="KW-1185">Reference proteome</keyword>
<dbReference type="Proteomes" id="UP000596827">
    <property type="component" value="Unassembled WGS sequence"/>
</dbReference>
<dbReference type="CDD" id="cd16922">
    <property type="entry name" value="HATPase_EvgS-ArcB-TorS-like"/>
    <property type="match status" value="1"/>
</dbReference>
<dbReference type="EMBL" id="JACORU010000012">
    <property type="protein sequence ID" value="MBC5767655.1"/>
    <property type="molecule type" value="Genomic_DNA"/>
</dbReference>